<feature type="chain" id="PRO_5039284089" description="Cyclophilin-like domain-containing protein" evidence="2">
    <location>
        <begin position="24"/>
        <end position="206"/>
    </location>
</feature>
<gene>
    <name evidence="4" type="ORF">EubceDRAFT1_2701</name>
</gene>
<accession>I5AX81</accession>
<dbReference type="HOGENOM" id="CLU_099043_2_0_9"/>
<reference evidence="4 5" key="1">
    <citation type="submission" date="2010-08" db="EMBL/GenBank/DDBJ databases">
        <authorList>
            <consortium name="US DOE Joint Genome Institute (JGI-PGF)"/>
            <person name="Lucas S."/>
            <person name="Copeland A."/>
            <person name="Lapidus A."/>
            <person name="Cheng J.-F."/>
            <person name="Bruce D."/>
            <person name="Goodwin L."/>
            <person name="Pitluck S."/>
            <person name="Land M.L."/>
            <person name="Hauser L."/>
            <person name="Chang Y.-J."/>
            <person name="Anderson I.J."/>
            <person name="Johnson E."/>
            <person name="Mulhopadhyay B."/>
            <person name="Kyrpides N."/>
            <person name="Woyke T.J."/>
        </authorList>
    </citation>
    <scope>NUCLEOTIDE SEQUENCE [LARGE SCALE GENOMIC DNA]</scope>
    <source>
        <strain evidence="4 5">6</strain>
    </source>
</reference>
<feature type="compositionally biased region" description="Polar residues" evidence="1">
    <location>
        <begin position="37"/>
        <end position="51"/>
    </location>
</feature>
<name>I5AX81_EUBC6</name>
<dbReference type="OrthoDB" id="9801466at2"/>
<dbReference type="SUPFAM" id="SSF50891">
    <property type="entry name" value="Cyclophilin-like"/>
    <property type="match status" value="1"/>
</dbReference>
<evidence type="ECO:0000256" key="2">
    <source>
        <dbReference type="SAM" id="SignalP"/>
    </source>
</evidence>
<protein>
    <recommendedName>
        <fullName evidence="3">Cyclophilin-like domain-containing protein</fullName>
    </recommendedName>
</protein>
<dbReference type="eggNOG" id="COG0607">
    <property type="taxonomic scope" value="Bacteria"/>
</dbReference>
<dbReference type="STRING" id="633697.EubceDRAFT1_2701"/>
<feature type="region of interest" description="Disordered" evidence="1">
    <location>
        <begin position="26"/>
        <end position="51"/>
    </location>
</feature>
<dbReference type="EMBL" id="CM001487">
    <property type="protein sequence ID" value="EIM58404.1"/>
    <property type="molecule type" value="Genomic_DNA"/>
</dbReference>
<organism evidence="4 5">
    <name type="scientific">Eubacterium cellulosolvens (strain ATCC 43171 / JCM 9499 / 6)</name>
    <name type="common">Cillobacterium cellulosolvens</name>
    <dbReference type="NCBI Taxonomy" id="633697"/>
    <lineage>
        <taxon>Bacteria</taxon>
        <taxon>Bacillati</taxon>
        <taxon>Bacillota</taxon>
        <taxon>Clostridia</taxon>
        <taxon>Eubacteriales</taxon>
        <taxon>Eubacteriaceae</taxon>
        <taxon>Eubacterium</taxon>
    </lineage>
</organism>
<reference evidence="4 5" key="2">
    <citation type="submission" date="2012-02" db="EMBL/GenBank/DDBJ databases">
        <title>Improved High-Quality Draft sequence of Eubacterium cellulosolvens 6.</title>
        <authorList>
            <consortium name="US DOE Joint Genome Institute"/>
            <person name="Lucas S."/>
            <person name="Han J."/>
            <person name="Lapidus A."/>
            <person name="Cheng J.-F."/>
            <person name="Goodwin L."/>
            <person name="Pitluck S."/>
            <person name="Peters L."/>
            <person name="Mikhailova N."/>
            <person name="Gu W."/>
            <person name="Detter J.C."/>
            <person name="Han C."/>
            <person name="Tapia R."/>
            <person name="Land M."/>
            <person name="Hauser L."/>
            <person name="Kyrpides N."/>
            <person name="Ivanova N."/>
            <person name="Pagani I."/>
            <person name="Johnson E."/>
            <person name="Mukhopadhyay B."/>
            <person name="Anderson I."/>
            <person name="Woyke T."/>
        </authorList>
    </citation>
    <scope>NUCLEOTIDE SEQUENCE [LARGE SCALE GENOMIC DNA]</scope>
    <source>
        <strain evidence="4 5">6</strain>
    </source>
</reference>
<proteinExistence type="predicted"/>
<dbReference type="Gene3D" id="2.40.100.20">
    <property type="match status" value="1"/>
</dbReference>
<feature type="domain" description="Cyclophilin-like" evidence="3">
    <location>
        <begin position="91"/>
        <end position="201"/>
    </location>
</feature>
<keyword evidence="2" id="KW-0732">Signal</keyword>
<dbReference type="AlphaFoldDB" id="I5AX81"/>
<sequence length="206" mass="22440">MKTKMTTFFIVVSIIAVVFSACGKTGTPEPDAAARDSVSTEAVSSKGSTQEETFGIAEVQENDSENNIIEDQIQTENLETETGDTEKMLQMKINGTVVNVLWEDNESVDALMDMCKDSPLEIQMSMYGGFEQVGPLGADLPRNDAQTTTSSGDIVLYSGNQIVVFYGSNSWSYTRLGHITDQDHEGMAELLSNGDVIITISMEARQ</sequence>
<evidence type="ECO:0000259" key="3">
    <source>
        <dbReference type="Pfam" id="PF18050"/>
    </source>
</evidence>
<keyword evidence="5" id="KW-1185">Reference proteome</keyword>
<evidence type="ECO:0000313" key="4">
    <source>
        <dbReference type="EMBL" id="EIM58404.1"/>
    </source>
</evidence>
<evidence type="ECO:0000313" key="5">
    <source>
        <dbReference type="Proteomes" id="UP000005753"/>
    </source>
</evidence>
<dbReference type="Proteomes" id="UP000005753">
    <property type="component" value="Chromosome"/>
</dbReference>
<dbReference type="PROSITE" id="PS51257">
    <property type="entry name" value="PROKAR_LIPOPROTEIN"/>
    <property type="match status" value="1"/>
</dbReference>
<dbReference type="Pfam" id="PF18050">
    <property type="entry name" value="Cyclophil_like2"/>
    <property type="match status" value="1"/>
</dbReference>
<feature type="signal peptide" evidence="2">
    <location>
        <begin position="1"/>
        <end position="23"/>
    </location>
</feature>
<dbReference type="InterPro" id="IPR041183">
    <property type="entry name" value="Cyclophilin-like"/>
</dbReference>
<dbReference type="InterPro" id="IPR029000">
    <property type="entry name" value="Cyclophilin-like_dom_sf"/>
</dbReference>
<evidence type="ECO:0000256" key="1">
    <source>
        <dbReference type="SAM" id="MobiDB-lite"/>
    </source>
</evidence>